<evidence type="ECO:0000313" key="4">
    <source>
        <dbReference type="Proteomes" id="UP000503313"/>
    </source>
</evidence>
<keyword evidence="1" id="KW-0472">Membrane</keyword>
<organism evidence="2 4">
    <name type="scientific">Arcobacter defluvii</name>
    <dbReference type="NCBI Taxonomy" id="873191"/>
    <lineage>
        <taxon>Bacteria</taxon>
        <taxon>Pseudomonadati</taxon>
        <taxon>Campylobacterota</taxon>
        <taxon>Epsilonproteobacteria</taxon>
        <taxon>Campylobacterales</taxon>
        <taxon>Arcobacteraceae</taxon>
        <taxon>Arcobacter</taxon>
    </lineage>
</organism>
<dbReference type="EMBL" id="CP053835">
    <property type="protein sequence ID" value="QKF77278.1"/>
    <property type="molecule type" value="Genomic_DNA"/>
</dbReference>
<feature type="transmembrane region" description="Helical" evidence="1">
    <location>
        <begin position="6"/>
        <end position="25"/>
    </location>
</feature>
<reference evidence="2 4" key="1">
    <citation type="submission" date="2020-05" db="EMBL/GenBank/DDBJ databases">
        <title>Complete genome sequencing of Campylobacter and Arcobacter type strains.</title>
        <authorList>
            <person name="Miller W.G."/>
            <person name="Yee E."/>
        </authorList>
    </citation>
    <scope>NUCLEOTIDE SEQUENCE [LARGE SCALE GENOMIC DNA]</scope>
    <source>
        <strain evidence="2 4">LMG 25694</strain>
    </source>
</reference>
<keyword evidence="1" id="KW-0812">Transmembrane</keyword>
<evidence type="ECO:0000313" key="2">
    <source>
        <dbReference type="EMBL" id="QKF77278.1"/>
    </source>
</evidence>
<dbReference type="KEGG" id="adz:ADFLV_1860"/>
<dbReference type="KEGG" id="adz:ADFLV_1246"/>
<dbReference type="AlphaFoldDB" id="A0AAE7BDU5"/>
<evidence type="ECO:0000313" key="3">
    <source>
        <dbReference type="EMBL" id="QKF77878.1"/>
    </source>
</evidence>
<proteinExistence type="predicted"/>
<dbReference type="EMBL" id="CP053835">
    <property type="protein sequence ID" value="QKF77878.1"/>
    <property type="molecule type" value="Genomic_DNA"/>
</dbReference>
<protein>
    <submittedName>
        <fullName evidence="2">Uncharacterized protein</fullName>
    </submittedName>
</protein>
<dbReference type="Proteomes" id="UP000503313">
    <property type="component" value="Chromosome"/>
</dbReference>
<gene>
    <name evidence="2" type="ORF">ADFLV_1246</name>
    <name evidence="3" type="ORF">ADFLV_1860</name>
</gene>
<dbReference type="RefSeq" id="WP_129011286.1">
    <property type="nucleotide sequence ID" value="NZ_CP053835.1"/>
</dbReference>
<evidence type="ECO:0000256" key="1">
    <source>
        <dbReference type="SAM" id="Phobius"/>
    </source>
</evidence>
<keyword evidence="1" id="KW-1133">Transmembrane helix</keyword>
<sequence>MIEIVICGWILTVIFFLVGFIVFYLEYEERYNEKCNLAEELEEVLFLVTDILHDEYKRSLFTQDELSYILTNARLFTRYGRVSIGALQDNPTFIKRDKAFIEYLKNDVWIKIYGRAFDTFQDIKDNL</sequence>
<accession>A0AAE7BDU5</accession>
<keyword evidence="4" id="KW-1185">Reference proteome</keyword>
<name>A0AAE7BDU5_9BACT</name>